<sequence>MHTSPADYPQVWQRPPFEDLLACLQKLRVDPPVWNPSSSRKIILRDHENSAAFRREVAAYLGTIISSSLKWIDDDDQKEVLWEEASRRLSERCGRAGMGEITRRWPFEDAAYPPFELTIREPPITGDALGLKTWGSSYVLAQQLSRIATGPLSHLLSKTAMESPPNVLELGSGTGLLGLAAAAIWQTGVALSDLPNIVPNLAFNVGTNRDLIEARGGKVEADALTWGGSGEDDGQLFAKKNQFKILLVADPLYDDDHPTLLTSVIQDHLALDKDSRAVVMVPQRDAATAKLLSTLRALLSHGDNPVVCLEEDVLPCQDDWDENDESTQLECWWGIFGRQHASC</sequence>
<dbReference type="Gene3D" id="3.40.50.150">
    <property type="entry name" value="Vaccinia Virus protein VP39"/>
    <property type="match status" value="1"/>
</dbReference>
<accession>A0ABR2HQR9</accession>
<reference evidence="1 2" key="1">
    <citation type="journal article" date="2024" name="IMA Fungus">
        <title>Apiospora arundinis, a panoply of carbohydrate-active enzymes and secondary metabolites.</title>
        <authorList>
            <person name="Sorensen T."/>
            <person name="Petersen C."/>
            <person name="Muurmann A.T."/>
            <person name="Christiansen J.V."/>
            <person name="Brundto M.L."/>
            <person name="Overgaard C.K."/>
            <person name="Boysen A.T."/>
            <person name="Wollenberg R.D."/>
            <person name="Larsen T.O."/>
            <person name="Sorensen J.L."/>
            <person name="Nielsen K.L."/>
            <person name="Sondergaard T.E."/>
        </authorList>
    </citation>
    <scope>NUCLEOTIDE SEQUENCE [LARGE SCALE GENOMIC DNA]</scope>
    <source>
        <strain evidence="1 2">AAU 773</strain>
    </source>
</reference>
<organism evidence="1 2">
    <name type="scientific">Apiospora arundinis</name>
    <dbReference type="NCBI Taxonomy" id="335852"/>
    <lineage>
        <taxon>Eukaryota</taxon>
        <taxon>Fungi</taxon>
        <taxon>Dikarya</taxon>
        <taxon>Ascomycota</taxon>
        <taxon>Pezizomycotina</taxon>
        <taxon>Sordariomycetes</taxon>
        <taxon>Xylariomycetidae</taxon>
        <taxon>Amphisphaeriales</taxon>
        <taxon>Apiosporaceae</taxon>
        <taxon>Apiospora</taxon>
    </lineage>
</organism>
<evidence type="ECO:0000313" key="1">
    <source>
        <dbReference type="EMBL" id="KAK8851436.1"/>
    </source>
</evidence>
<protein>
    <submittedName>
        <fullName evidence="1">Protein-lysine N-methyltransferase EFM2</fullName>
    </submittedName>
</protein>
<evidence type="ECO:0000313" key="2">
    <source>
        <dbReference type="Proteomes" id="UP001390339"/>
    </source>
</evidence>
<dbReference type="Proteomes" id="UP001390339">
    <property type="component" value="Unassembled WGS sequence"/>
</dbReference>
<proteinExistence type="predicted"/>
<dbReference type="EMBL" id="JAPCWZ010000009">
    <property type="protein sequence ID" value="KAK8851436.1"/>
    <property type="molecule type" value="Genomic_DNA"/>
</dbReference>
<dbReference type="Pfam" id="PF10294">
    <property type="entry name" value="Methyltransf_16"/>
    <property type="match status" value="1"/>
</dbReference>
<dbReference type="InterPro" id="IPR019410">
    <property type="entry name" value="Methyltransf_16"/>
</dbReference>
<dbReference type="PANTHER" id="PTHR14614">
    <property type="entry name" value="HEPATOCELLULAR CARCINOMA-ASSOCIATED ANTIGEN"/>
    <property type="match status" value="1"/>
</dbReference>
<dbReference type="InterPro" id="IPR029063">
    <property type="entry name" value="SAM-dependent_MTases_sf"/>
</dbReference>
<dbReference type="PANTHER" id="PTHR14614:SF156">
    <property type="entry name" value="PROTEIN-LYSINE N-METHYLTRANSFERASE EFM2"/>
    <property type="match status" value="1"/>
</dbReference>
<gene>
    <name evidence="1" type="ORF">PGQ11_013915</name>
</gene>
<keyword evidence="2" id="KW-1185">Reference proteome</keyword>
<name>A0ABR2HQR9_9PEZI</name>
<comment type="caution">
    <text evidence="1">The sequence shown here is derived from an EMBL/GenBank/DDBJ whole genome shotgun (WGS) entry which is preliminary data.</text>
</comment>